<evidence type="ECO:0000256" key="2">
    <source>
        <dbReference type="ARBA" id="ARBA00022679"/>
    </source>
</evidence>
<comment type="caution">
    <text evidence="4">The sequence shown here is derived from an EMBL/GenBank/DDBJ whole genome shotgun (WGS) entry which is preliminary data.</text>
</comment>
<dbReference type="GO" id="GO:0008168">
    <property type="term" value="F:methyltransferase activity"/>
    <property type="evidence" value="ECO:0007669"/>
    <property type="project" value="UniProtKB-KW"/>
</dbReference>
<keyword evidence="2" id="KW-0808">Transferase</keyword>
<organism evidence="4 5">
    <name type="scientific">Sphaerimonospora cavernae</name>
    <dbReference type="NCBI Taxonomy" id="1740611"/>
    <lineage>
        <taxon>Bacteria</taxon>
        <taxon>Bacillati</taxon>
        <taxon>Actinomycetota</taxon>
        <taxon>Actinomycetes</taxon>
        <taxon>Streptosporangiales</taxon>
        <taxon>Streptosporangiaceae</taxon>
        <taxon>Sphaerimonospora</taxon>
    </lineage>
</organism>
<protein>
    <submittedName>
        <fullName evidence="4">Class I SAM-dependent methyltransferase</fullName>
    </submittedName>
</protein>
<feature type="domain" description="Methyltransferase" evidence="3">
    <location>
        <begin position="54"/>
        <end position="144"/>
    </location>
</feature>
<dbReference type="InterPro" id="IPR051052">
    <property type="entry name" value="Diverse_substrate_MTase"/>
</dbReference>
<proteinExistence type="predicted"/>
<dbReference type="RefSeq" id="WP_394302855.1">
    <property type="nucleotide sequence ID" value="NZ_JBHMQT010000044.1"/>
</dbReference>
<reference evidence="4 5" key="1">
    <citation type="submission" date="2024-09" db="EMBL/GenBank/DDBJ databases">
        <authorList>
            <person name="Sun Q."/>
            <person name="Mori K."/>
        </authorList>
    </citation>
    <scope>NUCLEOTIDE SEQUENCE [LARGE SCALE GENOMIC DNA]</scope>
    <source>
        <strain evidence="4 5">TBRC 1851</strain>
    </source>
</reference>
<gene>
    <name evidence="4" type="ORF">ACFHYQ_21105</name>
</gene>
<name>A0ABV6U9F2_9ACTN</name>
<dbReference type="GO" id="GO:0032259">
    <property type="term" value="P:methylation"/>
    <property type="evidence" value="ECO:0007669"/>
    <property type="project" value="UniProtKB-KW"/>
</dbReference>
<dbReference type="PANTHER" id="PTHR44942:SF4">
    <property type="entry name" value="METHYLTRANSFERASE TYPE 11 DOMAIN-CONTAINING PROTEIN"/>
    <property type="match status" value="1"/>
</dbReference>
<dbReference type="InterPro" id="IPR041698">
    <property type="entry name" value="Methyltransf_25"/>
</dbReference>
<keyword evidence="5" id="KW-1185">Reference proteome</keyword>
<dbReference type="PANTHER" id="PTHR44942">
    <property type="entry name" value="METHYLTRANSF_11 DOMAIN-CONTAINING PROTEIN"/>
    <property type="match status" value="1"/>
</dbReference>
<dbReference type="Proteomes" id="UP001589870">
    <property type="component" value="Unassembled WGS sequence"/>
</dbReference>
<evidence type="ECO:0000313" key="5">
    <source>
        <dbReference type="Proteomes" id="UP001589870"/>
    </source>
</evidence>
<sequence length="271" mass="29840">MDLPHPLSQLTGAGADDERLRLRRTFTEDAVRYDRARPGYPAEMFTEFAPGSRVLEIGCGTGQATVPLAQCDCEVVAVELGAEMADLARGKLAGFPRVEVVTAAFEDWPLPPEPFDIVLAATSFHWIDPAVRVTKSADALRVGGTLAVISTHHIAGGSSEFFADVQRCYERYDPYTPPWLRMKTAAEISSESTEIDASGRFGPVRLRRYEWECAYTTQEYLDVLGTYSGHRALPDGARNGLLDCIATLIDSSYGGQIVKRYLTELRTAEKV</sequence>
<dbReference type="Pfam" id="PF13649">
    <property type="entry name" value="Methyltransf_25"/>
    <property type="match status" value="1"/>
</dbReference>
<accession>A0ABV6U9F2</accession>
<evidence type="ECO:0000259" key="3">
    <source>
        <dbReference type="Pfam" id="PF13649"/>
    </source>
</evidence>
<evidence type="ECO:0000313" key="4">
    <source>
        <dbReference type="EMBL" id="MFC0864795.1"/>
    </source>
</evidence>
<dbReference type="InterPro" id="IPR029063">
    <property type="entry name" value="SAM-dependent_MTases_sf"/>
</dbReference>
<dbReference type="Gene3D" id="3.40.50.150">
    <property type="entry name" value="Vaccinia Virus protein VP39"/>
    <property type="match status" value="1"/>
</dbReference>
<evidence type="ECO:0000256" key="1">
    <source>
        <dbReference type="ARBA" id="ARBA00022603"/>
    </source>
</evidence>
<keyword evidence="1 4" id="KW-0489">Methyltransferase</keyword>
<dbReference type="SUPFAM" id="SSF53335">
    <property type="entry name" value="S-adenosyl-L-methionine-dependent methyltransferases"/>
    <property type="match status" value="1"/>
</dbReference>
<dbReference type="EMBL" id="JBHMQT010000044">
    <property type="protein sequence ID" value="MFC0864795.1"/>
    <property type="molecule type" value="Genomic_DNA"/>
</dbReference>
<dbReference type="CDD" id="cd02440">
    <property type="entry name" value="AdoMet_MTases"/>
    <property type="match status" value="1"/>
</dbReference>